<dbReference type="InterPro" id="IPR050469">
    <property type="entry name" value="Diguanylate_Cyclase"/>
</dbReference>
<feature type="transmembrane region" description="Helical" evidence="1">
    <location>
        <begin position="43"/>
        <end position="65"/>
    </location>
</feature>
<organism evidence="3 4">
    <name type="scientific">Pseudanabaena mucicola FACHB-723</name>
    <dbReference type="NCBI Taxonomy" id="2692860"/>
    <lineage>
        <taxon>Bacteria</taxon>
        <taxon>Bacillati</taxon>
        <taxon>Cyanobacteriota</taxon>
        <taxon>Cyanophyceae</taxon>
        <taxon>Pseudanabaenales</taxon>
        <taxon>Pseudanabaenaceae</taxon>
        <taxon>Pseudanabaena</taxon>
    </lineage>
</organism>
<keyword evidence="1" id="KW-0812">Transmembrane</keyword>
<sequence length="473" mass="52481">MRKYSSLLFSIYIGSFLLLLLGLVVIFGWLTGSVNLIQINPQFVPMQFNTALGFVLISIAIIGVADKLNKLTRYISIVLILLGGSTLIQQIFGINLFIDELFIKHYITVATSQAGRMAPNTALNFVLSGITLYTLSQNKIHLNHLLVGSLLGAVTMGLGTVAFLGYLSNVETAYGWGQLTRMAIHTSFGFMVVGLLLILETRELSRRFHQKIPTLVLPLTLNLVGMTITVCLWQALYSSEMNITNRYGIQTTTLVISGVLIFGCIFSVVIAIATWFAMRSHEQLQALRSAQSEILLLNQQLEKLSYLDGLTEIANRRAFDIAIQKELSRAYRYQYSISLILLDIDYFKAYNDYYGHQLGDECIKKIAHALNVLAKRTTDMAARYGGEEFVLLLPEAKAEDVEKIVEKTLNAIADLRIPHAVSPINSFVTISAGIVALIPDADTTPEVLIEQADQALYQAKANGRNCFVAVRNQ</sequence>
<feature type="transmembrane region" description="Helical" evidence="1">
    <location>
        <begin position="147"/>
        <end position="167"/>
    </location>
</feature>
<protein>
    <submittedName>
        <fullName evidence="3">GGDEF domain-containing protein</fullName>
    </submittedName>
</protein>
<dbReference type="SUPFAM" id="SSF55073">
    <property type="entry name" value="Nucleotide cyclase"/>
    <property type="match status" value="1"/>
</dbReference>
<keyword evidence="1" id="KW-0472">Membrane</keyword>
<dbReference type="PANTHER" id="PTHR45138">
    <property type="entry name" value="REGULATORY COMPONENTS OF SENSORY TRANSDUCTION SYSTEM"/>
    <property type="match status" value="1"/>
</dbReference>
<dbReference type="InterPro" id="IPR043128">
    <property type="entry name" value="Rev_trsase/Diguanyl_cyclase"/>
</dbReference>
<evidence type="ECO:0000313" key="4">
    <source>
        <dbReference type="Proteomes" id="UP000642094"/>
    </source>
</evidence>
<dbReference type="RefSeq" id="WP_190403821.1">
    <property type="nucleotide sequence ID" value="NZ_JACJQB010000026.1"/>
</dbReference>
<dbReference type="PROSITE" id="PS50887">
    <property type="entry name" value="GGDEF"/>
    <property type="match status" value="1"/>
</dbReference>
<evidence type="ECO:0000256" key="1">
    <source>
        <dbReference type="SAM" id="Phobius"/>
    </source>
</evidence>
<accession>A0ABR7ZY96</accession>
<feature type="domain" description="GGDEF" evidence="2">
    <location>
        <begin position="335"/>
        <end position="472"/>
    </location>
</feature>
<dbReference type="NCBIfam" id="TIGR00254">
    <property type="entry name" value="GGDEF"/>
    <property type="match status" value="1"/>
</dbReference>
<comment type="caution">
    <text evidence="3">The sequence shown here is derived from an EMBL/GenBank/DDBJ whole genome shotgun (WGS) entry which is preliminary data.</text>
</comment>
<name>A0ABR7ZY96_9CYAN</name>
<feature type="transmembrane region" description="Helical" evidence="1">
    <location>
        <begin position="7"/>
        <end position="31"/>
    </location>
</feature>
<dbReference type="Gene3D" id="3.30.70.270">
    <property type="match status" value="1"/>
</dbReference>
<feature type="transmembrane region" description="Helical" evidence="1">
    <location>
        <begin position="212"/>
        <end position="235"/>
    </location>
</feature>
<feature type="transmembrane region" description="Helical" evidence="1">
    <location>
        <begin position="118"/>
        <end position="135"/>
    </location>
</feature>
<feature type="transmembrane region" description="Helical" evidence="1">
    <location>
        <begin position="77"/>
        <end position="98"/>
    </location>
</feature>
<dbReference type="PANTHER" id="PTHR45138:SF9">
    <property type="entry name" value="DIGUANYLATE CYCLASE DGCM-RELATED"/>
    <property type="match status" value="1"/>
</dbReference>
<gene>
    <name evidence="3" type="ORF">H6F41_12605</name>
</gene>
<proteinExistence type="predicted"/>
<dbReference type="Pfam" id="PF00990">
    <property type="entry name" value="GGDEF"/>
    <property type="match status" value="1"/>
</dbReference>
<dbReference type="Proteomes" id="UP000642094">
    <property type="component" value="Unassembled WGS sequence"/>
</dbReference>
<feature type="transmembrane region" description="Helical" evidence="1">
    <location>
        <begin position="179"/>
        <end position="200"/>
    </location>
</feature>
<dbReference type="CDD" id="cd01949">
    <property type="entry name" value="GGDEF"/>
    <property type="match status" value="1"/>
</dbReference>
<keyword evidence="4" id="KW-1185">Reference proteome</keyword>
<keyword evidence="1" id="KW-1133">Transmembrane helix</keyword>
<dbReference type="InterPro" id="IPR000160">
    <property type="entry name" value="GGDEF_dom"/>
</dbReference>
<dbReference type="EMBL" id="JACJQB010000026">
    <property type="protein sequence ID" value="MBD2188981.1"/>
    <property type="molecule type" value="Genomic_DNA"/>
</dbReference>
<dbReference type="SMART" id="SM00267">
    <property type="entry name" value="GGDEF"/>
    <property type="match status" value="1"/>
</dbReference>
<feature type="transmembrane region" description="Helical" evidence="1">
    <location>
        <begin position="255"/>
        <end position="278"/>
    </location>
</feature>
<reference evidence="3 4" key="1">
    <citation type="journal article" date="2020" name="ISME J.">
        <title>Comparative genomics reveals insights into cyanobacterial evolution and habitat adaptation.</title>
        <authorList>
            <person name="Chen M.Y."/>
            <person name="Teng W.K."/>
            <person name="Zhao L."/>
            <person name="Hu C.X."/>
            <person name="Zhou Y.K."/>
            <person name="Han B.P."/>
            <person name="Song L.R."/>
            <person name="Shu W.S."/>
        </authorList>
    </citation>
    <scope>NUCLEOTIDE SEQUENCE [LARGE SCALE GENOMIC DNA]</scope>
    <source>
        <strain evidence="3 4">FACHB-723</strain>
    </source>
</reference>
<evidence type="ECO:0000313" key="3">
    <source>
        <dbReference type="EMBL" id="MBD2188981.1"/>
    </source>
</evidence>
<dbReference type="InterPro" id="IPR029787">
    <property type="entry name" value="Nucleotide_cyclase"/>
</dbReference>
<evidence type="ECO:0000259" key="2">
    <source>
        <dbReference type="PROSITE" id="PS50887"/>
    </source>
</evidence>